<dbReference type="InterPro" id="IPR023214">
    <property type="entry name" value="HAD_sf"/>
</dbReference>
<dbReference type="PANTHER" id="PTHR10000">
    <property type="entry name" value="PHOSPHOSERINE PHOSPHATASE"/>
    <property type="match status" value="1"/>
</dbReference>
<dbReference type="NCBIfam" id="TIGR00099">
    <property type="entry name" value="Cof-subfamily"/>
    <property type="match status" value="1"/>
</dbReference>
<proteinExistence type="predicted"/>
<dbReference type="Proteomes" id="UP000631653">
    <property type="component" value="Unassembled WGS sequence"/>
</dbReference>
<evidence type="ECO:0000313" key="2">
    <source>
        <dbReference type="Proteomes" id="UP000631653"/>
    </source>
</evidence>
<dbReference type="GO" id="GO:0016787">
    <property type="term" value="F:hydrolase activity"/>
    <property type="evidence" value="ECO:0007669"/>
    <property type="project" value="UniProtKB-KW"/>
</dbReference>
<dbReference type="SFLD" id="SFLDS00003">
    <property type="entry name" value="Haloacid_Dehalogenase"/>
    <property type="match status" value="1"/>
</dbReference>
<dbReference type="InterPro" id="IPR036412">
    <property type="entry name" value="HAD-like_sf"/>
</dbReference>
<dbReference type="SUPFAM" id="SSF56784">
    <property type="entry name" value="HAD-like"/>
    <property type="match status" value="1"/>
</dbReference>
<dbReference type="Pfam" id="PF08282">
    <property type="entry name" value="Hydrolase_3"/>
    <property type="match status" value="1"/>
</dbReference>
<reference evidence="1 2" key="1">
    <citation type="journal article" date="2020" name="Int. J. Syst. Evol. Microbiol.">
        <title>Novel acetic acid bacteria from cider fermentations: Acetobacter conturbans sp. nov. and Acetobacter fallax sp. nov.</title>
        <authorList>
            <person name="Sombolestani A.S."/>
            <person name="Cleenwerck I."/>
            <person name="Cnockaert M."/>
            <person name="Borremans W."/>
            <person name="Wieme A.D."/>
            <person name="De Vuyst L."/>
            <person name="Vandamme P."/>
        </authorList>
    </citation>
    <scope>NUCLEOTIDE SEQUENCE [LARGE SCALE GENOMIC DNA]</scope>
    <source>
        <strain evidence="1 2">LMG 1627</strain>
    </source>
</reference>
<keyword evidence="2" id="KW-1185">Reference proteome</keyword>
<dbReference type="SFLD" id="SFLDG01140">
    <property type="entry name" value="C2.B:_Phosphomannomutase_and_P"/>
    <property type="match status" value="1"/>
</dbReference>
<sequence>MKVDDIARHDAKLAPTESVRLVVTDMDGTLLTPEKQVTRRSVDTIEKLNAAGVAVCLVSSRAVVGVERYHEALHLTTPYAAMNGALVRDAQGKVLSSLVLPPDAVRATLDMLDVHEVDAWLFCGTDWIVKDATSGYVPYEHKTLGIAPTVAKDFGPWEGQVGKITGSSADYDLLERMEGEISQMLEGRASVARSAQYYLDVTPKDANKGYALRELGRLLGVAPHEIACLGDMPNDVPMLDIAGLSIAMGNASGEVASHAHFVTDTNENEGWAKAIETWVMPRVSPKAG</sequence>
<dbReference type="Gene3D" id="3.40.50.1000">
    <property type="entry name" value="HAD superfamily/HAD-like"/>
    <property type="match status" value="1"/>
</dbReference>
<dbReference type="InterPro" id="IPR006379">
    <property type="entry name" value="HAD-SF_hydro_IIB"/>
</dbReference>
<dbReference type="PANTHER" id="PTHR10000:SF8">
    <property type="entry name" value="HAD SUPERFAMILY HYDROLASE-LIKE, TYPE 3"/>
    <property type="match status" value="1"/>
</dbReference>
<dbReference type="EMBL" id="WOSY01000010">
    <property type="protein sequence ID" value="NHN89235.1"/>
    <property type="molecule type" value="Genomic_DNA"/>
</dbReference>
<dbReference type="InterPro" id="IPR000150">
    <property type="entry name" value="Cof"/>
</dbReference>
<gene>
    <name evidence="1" type="ORF">GOB81_11445</name>
</gene>
<dbReference type="Gene3D" id="3.30.1240.10">
    <property type="match status" value="1"/>
</dbReference>
<accession>A0ABX0K1W2</accession>
<keyword evidence="1" id="KW-0378">Hydrolase</keyword>
<dbReference type="NCBIfam" id="TIGR01484">
    <property type="entry name" value="HAD-SF-IIB"/>
    <property type="match status" value="1"/>
</dbReference>
<evidence type="ECO:0000313" key="1">
    <source>
        <dbReference type="EMBL" id="NHN89235.1"/>
    </source>
</evidence>
<protein>
    <submittedName>
        <fullName evidence="1">Cof-type HAD-IIB family hydrolase</fullName>
    </submittedName>
</protein>
<name>A0ABX0K1W2_9PROT</name>
<dbReference type="PROSITE" id="PS01228">
    <property type="entry name" value="COF_1"/>
    <property type="match status" value="1"/>
</dbReference>
<dbReference type="RefSeq" id="WP_338421356.1">
    <property type="nucleotide sequence ID" value="NZ_WOSY01000010.1"/>
</dbReference>
<comment type="caution">
    <text evidence="1">The sequence shown here is derived from an EMBL/GenBank/DDBJ whole genome shotgun (WGS) entry which is preliminary data.</text>
</comment>
<organism evidence="1 2">
    <name type="scientific">Acetobacter conturbans</name>
    <dbReference type="NCBI Taxonomy" id="1737472"/>
    <lineage>
        <taxon>Bacteria</taxon>
        <taxon>Pseudomonadati</taxon>
        <taxon>Pseudomonadota</taxon>
        <taxon>Alphaproteobacteria</taxon>
        <taxon>Acetobacterales</taxon>
        <taxon>Acetobacteraceae</taxon>
        <taxon>Acetobacter</taxon>
    </lineage>
</organism>
<dbReference type="CDD" id="cd07516">
    <property type="entry name" value="HAD_Pase"/>
    <property type="match status" value="1"/>
</dbReference>